<dbReference type="OrthoDB" id="5578005at2759"/>
<keyword evidence="2" id="KW-1185">Reference proteome</keyword>
<accession>A0A9W8LRW0</accession>
<dbReference type="Proteomes" id="UP001140094">
    <property type="component" value="Unassembled WGS sequence"/>
</dbReference>
<organism evidence="1 2">
    <name type="scientific">Coemansia guatemalensis</name>
    <dbReference type="NCBI Taxonomy" id="2761395"/>
    <lineage>
        <taxon>Eukaryota</taxon>
        <taxon>Fungi</taxon>
        <taxon>Fungi incertae sedis</taxon>
        <taxon>Zoopagomycota</taxon>
        <taxon>Kickxellomycotina</taxon>
        <taxon>Kickxellomycetes</taxon>
        <taxon>Kickxellales</taxon>
        <taxon>Kickxellaceae</taxon>
        <taxon>Coemansia</taxon>
    </lineage>
</organism>
<dbReference type="EMBL" id="JANBUO010001104">
    <property type="protein sequence ID" value="KAJ2799829.1"/>
    <property type="molecule type" value="Genomic_DNA"/>
</dbReference>
<reference evidence="1" key="1">
    <citation type="submission" date="2022-07" db="EMBL/GenBank/DDBJ databases">
        <title>Phylogenomic reconstructions and comparative analyses of Kickxellomycotina fungi.</title>
        <authorList>
            <person name="Reynolds N.K."/>
            <person name="Stajich J.E."/>
            <person name="Barry K."/>
            <person name="Grigoriev I.V."/>
            <person name="Crous P."/>
            <person name="Smith M.E."/>
        </authorList>
    </citation>
    <scope>NUCLEOTIDE SEQUENCE</scope>
    <source>
        <strain evidence="1">NRRL 1565</strain>
    </source>
</reference>
<comment type="caution">
    <text evidence="1">The sequence shown here is derived from an EMBL/GenBank/DDBJ whole genome shotgun (WGS) entry which is preliminary data.</text>
</comment>
<evidence type="ECO:0000313" key="2">
    <source>
        <dbReference type="Proteomes" id="UP001140094"/>
    </source>
</evidence>
<name>A0A9W8LRW0_9FUNG</name>
<dbReference type="AlphaFoldDB" id="A0A9W8LRW0"/>
<sequence>MSTAFRLDIEALLADHVKEAELITGSDAGQVSSRMFSKAAAAAVASESSSKSVVFVECNPRQTLLDSISSEHSVDALGLERISVKYVASSDMLRALLAAWHCTTEPETTRQSLTELDFLLADKKETVGPVVHMPDYIFIDGIDAIASEKR</sequence>
<proteinExistence type="predicted"/>
<protein>
    <submittedName>
        <fullName evidence="1">Uncharacterized protein</fullName>
    </submittedName>
</protein>
<evidence type="ECO:0000313" key="1">
    <source>
        <dbReference type="EMBL" id="KAJ2799829.1"/>
    </source>
</evidence>
<gene>
    <name evidence="1" type="ORF">H4R20_004282</name>
</gene>